<feature type="region of interest" description="Disordered" evidence="1">
    <location>
        <begin position="505"/>
        <end position="537"/>
    </location>
</feature>
<evidence type="ECO:0000256" key="1">
    <source>
        <dbReference type="SAM" id="MobiDB-lite"/>
    </source>
</evidence>
<reference evidence="2 3" key="1">
    <citation type="submission" date="2024-03" db="EMBL/GenBank/DDBJ databases">
        <title>Actinomycetospora sp. OC33-EN06, a novel actinomycete isolated from wild orchid (Aerides multiflora).</title>
        <authorList>
            <person name="Suriyachadkun C."/>
        </authorList>
    </citation>
    <scope>NUCLEOTIDE SEQUENCE [LARGE SCALE GENOMIC DNA]</scope>
    <source>
        <strain evidence="2 3">OC33-EN06</strain>
    </source>
</reference>
<dbReference type="RefSeq" id="WP_337712653.1">
    <property type="nucleotide sequence ID" value="NZ_JBBEGL010000002.1"/>
</dbReference>
<name>A0ABU8N1B2_9PSEU</name>
<comment type="caution">
    <text evidence="2">The sequence shown here is derived from an EMBL/GenBank/DDBJ whole genome shotgun (WGS) entry which is preliminary data.</text>
</comment>
<keyword evidence="3" id="KW-1185">Reference proteome</keyword>
<gene>
    <name evidence="2" type="ORF">WCD41_06850</name>
</gene>
<evidence type="ECO:0000313" key="3">
    <source>
        <dbReference type="Proteomes" id="UP001370100"/>
    </source>
</evidence>
<dbReference type="Proteomes" id="UP001370100">
    <property type="component" value="Unassembled WGS sequence"/>
</dbReference>
<accession>A0ABU8N1B2</accession>
<dbReference type="InterPro" id="IPR021145">
    <property type="entry name" value="Portal_protein_SPP1_Gp6-like"/>
</dbReference>
<proteinExistence type="predicted"/>
<dbReference type="EMBL" id="JBBEGL010000002">
    <property type="protein sequence ID" value="MEJ2886165.1"/>
    <property type="molecule type" value="Genomic_DNA"/>
</dbReference>
<sequence>MPLPDASVPWPPRDFEPYRNKVAIWDAWWTGDPELLAAAYGGSPGTPQAAFSPLQYAGGVGGRLARFWWGRPPSQGEPQAKAHVPLASDIARASADLLFSEPLEATADAQATTDYLDVVLGDGMQAKLLEAAEIAAGLGGVYLRPAYNQLVANAAWIEAISPDHVIPEWISGHLRAGTLWRVLERTSDRTVVRHLERHEPGWTVHGLYVGSDSELGRPVPLTEHEETAHLADFVNADGAVETGYPGLALRYVPNMRPSKPFRRDPLLAPLGQSDLADIEGLLDQLDEVHSSWMRDIRLAKGRIIVPENYLEVLGPGKGARFDPDREAYSALPGFLDANPGEHNMITVQQFAIRVGEHEATERNIITQALRTAGYSAQTFGDGVDATTMATATEVVARERRSFITRNRKIQYWRPELVALLEAYLAIDAYAYGRPPLDPTGLAVEFADSVSEDQITVAQTVQTLRAAGAMSVETAIREVHPDWTDVQVAEERERILDDERRVAPADLARTIGNLGDDDEDPDDEPDGPPDVEDERSGS</sequence>
<protein>
    <submittedName>
        <fullName evidence="2">Phage portal protein</fullName>
    </submittedName>
</protein>
<organism evidence="2 3">
    <name type="scientific">Actinomycetospora aeridis</name>
    <dbReference type="NCBI Taxonomy" id="3129231"/>
    <lineage>
        <taxon>Bacteria</taxon>
        <taxon>Bacillati</taxon>
        <taxon>Actinomycetota</taxon>
        <taxon>Actinomycetes</taxon>
        <taxon>Pseudonocardiales</taxon>
        <taxon>Pseudonocardiaceae</taxon>
        <taxon>Actinomycetospora</taxon>
    </lineage>
</organism>
<feature type="compositionally biased region" description="Acidic residues" evidence="1">
    <location>
        <begin position="514"/>
        <end position="537"/>
    </location>
</feature>
<evidence type="ECO:0000313" key="2">
    <source>
        <dbReference type="EMBL" id="MEJ2886165.1"/>
    </source>
</evidence>
<dbReference type="Pfam" id="PF05133">
    <property type="entry name" value="SPP1_portal"/>
    <property type="match status" value="1"/>
</dbReference>